<evidence type="ECO:0000313" key="2">
    <source>
        <dbReference type="Proteomes" id="UP001346149"/>
    </source>
</evidence>
<proteinExistence type="predicted"/>
<protein>
    <submittedName>
        <fullName evidence="1">Uncharacterized protein</fullName>
    </submittedName>
</protein>
<dbReference type="AlphaFoldDB" id="A0AAN7L9F1"/>
<sequence>MAARFENAEFWLPSQFLGPLDADDDEDGLIAYLAQNMTSSDLEGYFKTADYSKVRSPQTTMFGDGWGGLYEAAGGLAGVSLAEQLSGIRCSRGGGDAMHRTAPGRFFFPVPTPEKIDSPSFSYRQLVENQIQLLKRLRQLQHRPPVIWGTEKKPNSAQYQAISPCRRRPDFSIVCRNERQLFATPAGSAWPMAQIPKGPGMRTVLLGSPPLGRGECAGTGVFLPRGAGSVPGPRKKPAFSAVVPGKVVVSMNPNLENVISEPHIQCHNNGRLATNNGRNSVAASQQNFNGIQQLMNPEISLPQEWTY</sequence>
<dbReference type="EMBL" id="JAXQNO010000018">
    <property type="protein sequence ID" value="KAK4777021.1"/>
    <property type="molecule type" value="Genomic_DNA"/>
</dbReference>
<evidence type="ECO:0000313" key="1">
    <source>
        <dbReference type="EMBL" id="KAK4777021.1"/>
    </source>
</evidence>
<reference evidence="1 2" key="1">
    <citation type="journal article" date="2023" name="Hortic Res">
        <title>Pangenome of water caltrop reveals structural variations and asymmetric subgenome divergence after allopolyploidization.</title>
        <authorList>
            <person name="Zhang X."/>
            <person name="Chen Y."/>
            <person name="Wang L."/>
            <person name="Yuan Y."/>
            <person name="Fang M."/>
            <person name="Shi L."/>
            <person name="Lu R."/>
            <person name="Comes H.P."/>
            <person name="Ma Y."/>
            <person name="Chen Y."/>
            <person name="Huang G."/>
            <person name="Zhou Y."/>
            <person name="Zheng Z."/>
            <person name="Qiu Y."/>
        </authorList>
    </citation>
    <scope>NUCLEOTIDE SEQUENCE [LARGE SCALE GENOMIC DNA]</scope>
    <source>
        <strain evidence="1">F231</strain>
    </source>
</reference>
<accession>A0AAN7L9F1</accession>
<comment type="caution">
    <text evidence="1">The sequence shown here is derived from an EMBL/GenBank/DDBJ whole genome shotgun (WGS) entry which is preliminary data.</text>
</comment>
<gene>
    <name evidence="1" type="ORF">SAY86_005709</name>
</gene>
<organism evidence="1 2">
    <name type="scientific">Trapa natans</name>
    <name type="common">Water chestnut</name>
    <dbReference type="NCBI Taxonomy" id="22666"/>
    <lineage>
        <taxon>Eukaryota</taxon>
        <taxon>Viridiplantae</taxon>
        <taxon>Streptophyta</taxon>
        <taxon>Embryophyta</taxon>
        <taxon>Tracheophyta</taxon>
        <taxon>Spermatophyta</taxon>
        <taxon>Magnoliopsida</taxon>
        <taxon>eudicotyledons</taxon>
        <taxon>Gunneridae</taxon>
        <taxon>Pentapetalae</taxon>
        <taxon>rosids</taxon>
        <taxon>malvids</taxon>
        <taxon>Myrtales</taxon>
        <taxon>Lythraceae</taxon>
        <taxon>Trapa</taxon>
    </lineage>
</organism>
<keyword evidence="2" id="KW-1185">Reference proteome</keyword>
<dbReference type="Proteomes" id="UP001346149">
    <property type="component" value="Unassembled WGS sequence"/>
</dbReference>
<dbReference type="PANTHER" id="PTHR33356">
    <property type="entry name" value="TIP41-LIKE PROTEIN"/>
    <property type="match status" value="1"/>
</dbReference>
<name>A0AAN7L9F1_TRANT</name>
<dbReference type="PANTHER" id="PTHR33356:SF5">
    <property type="entry name" value="TIP41-LIKE PROTEIN"/>
    <property type="match status" value="1"/>
</dbReference>